<dbReference type="PANTHER" id="PTHR13600">
    <property type="entry name" value="LEUCINE CARBOXYL METHYLTRANSFERASE"/>
    <property type="match status" value="1"/>
</dbReference>
<evidence type="ECO:0000313" key="2">
    <source>
        <dbReference type="EMBL" id="CAF1023300.1"/>
    </source>
</evidence>
<comment type="caution">
    <text evidence="3">The sequence shown here is derived from an EMBL/GenBank/DDBJ whole genome shotgun (WGS) entry which is preliminary data.</text>
</comment>
<dbReference type="Proteomes" id="UP000682733">
    <property type="component" value="Unassembled WGS sequence"/>
</dbReference>
<gene>
    <name evidence="2" type="ORF">OVA965_LOCUS15613</name>
    <name evidence="3" type="ORF">TMI583_LOCUS15623</name>
</gene>
<protein>
    <submittedName>
        <fullName evidence="3">Uncharacterized protein</fullName>
    </submittedName>
</protein>
<dbReference type="GO" id="GO:0005829">
    <property type="term" value="C:cytosol"/>
    <property type="evidence" value="ECO:0007669"/>
    <property type="project" value="TreeGrafter"/>
</dbReference>
<accession>A0A8S2JCD5</accession>
<dbReference type="GO" id="GO:0018423">
    <property type="term" value="F:protein C-terminal leucine carboxyl O-methyltransferase activity"/>
    <property type="evidence" value="ECO:0007669"/>
    <property type="project" value="TreeGrafter"/>
</dbReference>
<evidence type="ECO:0000313" key="4">
    <source>
        <dbReference type="Proteomes" id="UP000682733"/>
    </source>
</evidence>
<evidence type="ECO:0000256" key="1">
    <source>
        <dbReference type="ARBA" id="ARBA00022691"/>
    </source>
</evidence>
<dbReference type="Proteomes" id="UP000677228">
    <property type="component" value="Unassembled WGS sequence"/>
</dbReference>
<dbReference type="PANTHER" id="PTHR13600:SF33">
    <property type="entry name" value="LEUCINE CARBOXYL METHYLTRANSFERASE 1"/>
    <property type="match status" value="1"/>
</dbReference>
<dbReference type="Gene3D" id="3.40.50.150">
    <property type="entry name" value="Vaccinia Virus protein VP39"/>
    <property type="match status" value="1"/>
</dbReference>
<keyword evidence="1" id="KW-0949">S-adenosyl-L-methionine</keyword>
<dbReference type="EMBL" id="CAJNOK010007064">
    <property type="protein sequence ID" value="CAF1023300.1"/>
    <property type="molecule type" value="Genomic_DNA"/>
</dbReference>
<name>A0A8S2JCD5_9BILA</name>
<reference evidence="3" key="1">
    <citation type="submission" date="2021-02" db="EMBL/GenBank/DDBJ databases">
        <authorList>
            <person name="Nowell W R."/>
        </authorList>
    </citation>
    <scope>NUCLEOTIDE SEQUENCE</scope>
</reference>
<sequence>MSSNHHIVTSVFEELFDGFRQHIRNILCHHRATSNTEEIDNTAIIETNTDSSSCKLYAVDREYWVDPYMKYFTMKHERKTPEINIGYYIRVTAIRKFIEKFI</sequence>
<proteinExistence type="predicted"/>
<dbReference type="InterPro" id="IPR016651">
    <property type="entry name" value="LCMT1"/>
</dbReference>
<dbReference type="EMBL" id="CAJOBA010007076">
    <property type="protein sequence ID" value="CAF3791839.1"/>
    <property type="molecule type" value="Genomic_DNA"/>
</dbReference>
<dbReference type="AlphaFoldDB" id="A0A8S2JCD5"/>
<evidence type="ECO:0000313" key="3">
    <source>
        <dbReference type="EMBL" id="CAF3791839.1"/>
    </source>
</evidence>
<dbReference type="InterPro" id="IPR029063">
    <property type="entry name" value="SAM-dependent_MTases_sf"/>
</dbReference>
<organism evidence="3 4">
    <name type="scientific">Didymodactylos carnosus</name>
    <dbReference type="NCBI Taxonomy" id="1234261"/>
    <lineage>
        <taxon>Eukaryota</taxon>
        <taxon>Metazoa</taxon>
        <taxon>Spiralia</taxon>
        <taxon>Gnathifera</taxon>
        <taxon>Rotifera</taxon>
        <taxon>Eurotatoria</taxon>
        <taxon>Bdelloidea</taxon>
        <taxon>Philodinida</taxon>
        <taxon>Philodinidae</taxon>
        <taxon>Didymodactylos</taxon>
    </lineage>
</organism>
<dbReference type="SUPFAM" id="SSF53335">
    <property type="entry name" value="S-adenosyl-L-methionine-dependent methyltransferases"/>
    <property type="match status" value="1"/>
</dbReference>